<proteinExistence type="inferred from homology"/>
<evidence type="ECO:0000256" key="6">
    <source>
        <dbReference type="ARBA" id="ARBA00022792"/>
    </source>
</evidence>
<keyword evidence="9 12" id="KW-0496">Mitochondrion</keyword>
<comment type="function">
    <text evidence="12">Component of the ubiquinol-cytochrome c oxidoreductase, a multisubunit transmembrane complex that is part of the mitochondrial electron transport chain which drives oxidative phosphorylation. The complex plays an important role in the uptake of multiple carbon sources present in different host niches.</text>
</comment>
<evidence type="ECO:0000256" key="11">
    <source>
        <dbReference type="ARBA" id="ARBA00044247"/>
    </source>
</evidence>
<evidence type="ECO:0000256" key="3">
    <source>
        <dbReference type="ARBA" id="ARBA00022448"/>
    </source>
</evidence>
<dbReference type="GO" id="GO:0045275">
    <property type="term" value="C:respiratory chain complex III"/>
    <property type="evidence" value="ECO:0007669"/>
    <property type="project" value="UniProtKB-UniRule"/>
</dbReference>
<comment type="similarity">
    <text evidence="2 12">Belongs to the UQCR10/QCR9 family.</text>
</comment>
<keyword evidence="14" id="KW-1185">Reference proteome</keyword>
<dbReference type="Pfam" id="PF05365">
    <property type="entry name" value="UCR_UQCRX_QCR9"/>
    <property type="match status" value="1"/>
</dbReference>
<reference evidence="13 14" key="1">
    <citation type="journal article" date="2018" name="New Phytol.">
        <title>Phylogenomics of Endogonaceae and evolution of mycorrhizas within Mucoromycota.</title>
        <authorList>
            <person name="Chang Y."/>
            <person name="Desiro A."/>
            <person name="Na H."/>
            <person name="Sandor L."/>
            <person name="Lipzen A."/>
            <person name="Clum A."/>
            <person name="Barry K."/>
            <person name="Grigoriev I.V."/>
            <person name="Martin F.M."/>
            <person name="Stajich J.E."/>
            <person name="Smith M.E."/>
            <person name="Bonito G."/>
            <person name="Spatafora J.W."/>
        </authorList>
    </citation>
    <scope>NUCLEOTIDE SEQUENCE [LARGE SCALE GENOMIC DNA]</scope>
    <source>
        <strain evidence="13 14">AD002</strain>
    </source>
</reference>
<dbReference type="Proteomes" id="UP000274822">
    <property type="component" value="Unassembled WGS sequence"/>
</dbReference>
<keyword evidence="7 12" id="KW-0249">Electron transport</keyword>
<evidence type="ECO:0000256" key="7">
    <source>
        <dbReference type="ARBA" id="ARBA00022982"/>
    </source>
</evidence>
<keyword evidence="6 12" id="KW-0999">Mitochondrion inner membrane</keyword>
<evidence type="ECO:0000256" key="10">
    <source>
        <dbReference type="ARBA" id="ARBA00023136"/>
    </source>
</evidence>
<keyword evidence="5 12" id="KW-0812">Transmembrane</keyword>
<dbReference type="AlphaFoldDB" id="A0A433QRK9"/>
<evidence type="ECO:0000256" key="9">
    <source>
        <dbReference type="ARBA" id="ARBA00023128"/>
    </source>
</evidence>
<keyword evidence="8 12" id="KW-1133">Transmembrane helix</keyword>
<dbReference type="FunFam" id="1.20.5.260:FF:000001">
    <property type="entry name" value="Cytochrome b-c1 complex subunit 9"/>
    <property type="match status" value="1"/>
</dbReference>
<dbReference type="SUPFAM" id="SSF81514">
    <property type="entry name" value="Subunit X (non-heme 7 kDa protein) of cytochrome bc1 complex (Ubiquinol-cytochrome c reductase)"/>
    <property type="match status" value="1"/>
</dbReference>
<evidence type="ECO:0000256" key="8">
    <source>
        <dbReference type="ARBA" id="ARBA00022989"/>
    </source>
</evidence>
<gene>
    <name evidence="13" type="ORF">BC938DRAFT_475378</name>
</gene>
<keyword evidence="4 12" id="KW-0679">Respiratory chain</keyword>
<evidence type="ECO:0000256" key="12">
    <source>
        <dbReference type="RuleBase" id="RU368056"/>
    </source>
</evidence>
<evidence type="ECO:0000256" key="4">
    <source>
        <dbReference type="ARBA" id="ARBA00022660"/>
    </source>
</evidence>
<evidence type="ECO:0000256" key="5">
    <source>
        <dbReference type="ARBA" id="ARBA00022692"/>
    </source>
</evidence>
<sequence length="71" mass="7403">MPNAAAASSGANKLGRLVYNTFVKRNSVFVATIFVSAFAFEIAFDEGTSKLLRASPFFCGGNCAGSGSGRF</sequence>
<dbReference type="Gene3D" id="1.20.5.260">
    <property type="entry name" value="Cytochrome b-c1 complex subunit 9"/>
    <property type="match status" value="1"/>
</dbReference>
<feature type="transmembrane region" description="Helical" evidence="12">
    <location>
        <begin position="27"/>
        <end position="44"/>
    </location>
</feature>
<dbReference type="PANTHER" id="PTHR12980:SF0">
    <property type="entry name" value="CYTOCHROME B-C1 COMPLEX SUBUNIT 9"/>
    <property type="match status" value="1"/>
</dbReference>
<keyword evidence="3 12" id="KW-0813">Transport</keyword>
<dbReference type="InterPro" id="IPR008027">
    <property type="entry name" value="QCR9"/>
</dbReference>
<accession>A0A433QRK9</accession>
<dbReference type="PANTHER" id="PTHR12980">
    <property type="entry name" value="UBIQUINOL-CYTOCHROME C REDUCTASE COMPLEX, SUBUNIT X"/>
    <property type="match status" value="1"/>
</dbReference>
<keyword evidence="10 12" id="KW-0472">Membrane</keyword>
<dbReference type="InterPro" id="IPR036656">
    <property type="entry name" value="QCR9_sf"/>
</dbReference>
<dbReference type="GO" id="GO:0005743">
    <property type="term" value="C:mitochondrial inner membrane"/>
    <property type="evidence" value="ECO:0007669"/>
    <property type="project" value="UniProtKB-SubCell"/>
</dbReference>
<dbReference type="GO" id="GO:0006122">
    <property type="term" value="P:mitochondrial electron transport, ubiquinol to cytochrome c"/>
    <property type="evidence" value="ECO:0007669"/>
    <property type="project" value="UniProtKB-UniRule"/>
</dbReference>
<evidence type="ECO:0000256" key="2">
    <source>
        <dbReference type="ARBA" id="ARBA00007856"/>
    </source>
</evidence>
<organism evidence="13 14">
    <name type="scientific">Jimgerdemannia flammicorona</name>
    <dbReference type="NCBI Taxonomy" id="994334"/>
    <lineage>
        <taxon>Eukaryota</taxon>
        <taxon>Fungi</taxon>
        <taxon>Fungi incertae sedis</taxon>
        <taxon>Mucoromycota</taxon>
        <taxon>Mucoromycotina</taxon>
        <taxon>Endogonomycetes</taxon>
        <taxon>Endogonales</taxon>
        <taxon>Endogonaceae</taxon>
        <taxon>Jimgerdemannia</taxon>
    </lineage>
</organism>
<comment type="caution">
    <text evidence="13">The sequence shown here is derived from an EMBL/GenBank/DDBJ whole genome shotgun (WGS) entry which is preliminary data.</text>
</comment>
<evidence type="ECO:0000256" key="1">
    <source>
        <dbReference type="ARBA" id="ARBA00004434"/>
    </source>
</evidence>
<dbReference type="EMBL" id="RBNJ01002050">
    <property type="protein sequence ID" value="RUS32434.1"/>
    <property type="molecule type" value="Genomic_DNA"/>
</dbReference>
<comment type="subunit">
    <text evidence="12">Component of the ubiquinol-cytochrome c oxidoreductase (cytochrome b-c1 complex, complex III, CIII), a multisubunit enzyme composed of 3 respiratory subunits cytochrome b, cytochrome c1 and Rieske protein, 2 core protein subunits, and additional low-molecular weight protein subunits.</text>
</comment>
<name>A0A433QRK9_9FUNG</name>
<comment type="subcellular location">
    <subcellularLocation>
        <location evidence="1 12">Mitochondrion inner membrane</location>
        <topology evidence="1 12">Single-pass membrane protein</topology>
    </subcellularLocation>
</comment>
<protein>
    <recommendedName>
        <fullName evidence="11 12">Complex III subunit 9</fullName>
    </recommendedName>
</protein>
<evidence type="ECO:0000313" key="14">
    <source>
        <dbReference type="Proteomes" id="UP000274822"/>
    </source>
</evidence>
<evidence type="ECO:0000313" key="13">
    <source>
        <dbReference type="EMBL" id="RUS32434.1"/>
    </source>
</evidence>